<dbReference type="Proteomes" id="UP001160334">
    <property type="component" value="Unassembled WGS sequence"/>
</dbReference>
<keyword evidence="4" id="KW-1185">Reference proteome</keyword>
<comment type="caution">
    <text evidence="3">The sequence shown here is derived from an EMBL/GenBank/DDBJ whole genome shotgun (WGS) entry which is preliminary data.</text>
</comment>
<dbReference type="GO" id="GO:0034220">
    <property type="term" value="P:monoatomic ion transmembrane transport"/>
    <property type="evidence" value="ECO:0007669"/>
    <property type="project" value="UniProtKB-KW"/>
</dbReference>
<dbReference type="EMBL" id="JARXVC010000001">
    <property type="protein sequence ID" value="MDH6279196.1"/>
    <property type="molecule type" value="Genomic_DNA"/>
</dbReference>
<feature type="domain" description="PET hydrolase/cutinase-like" evidence="2">
    <location>
        <begin position="28"/>
        <end position="195"/>
    </location>
</feature>
<evidence type="ECO:0000313" key="4">
    <source>
        <dbReference type="Proteomes" id="UP001160334"/>
    </source>
</evidence>
<reference evidence="3 4" key="1">
    <citation type="submission" date="2023-04" db="EMBL/GenBank/DDBJ databases">
        <title>Forest soil microbial communities from Buena Vista Peninsula, Colon Province, Panama.</title>
        <authorList>
            <person name="Bouskill N."/>
        </authorList>
    </citation>
    <scope>NUCLEOTIDE SEQUENCE [LARGE SCALE GENOMIC DNA]</scope>
    <source>
        <strain evidence="3 4">CFH S0262</strain>
    </source>
</reference>
<feature type="compositionally biased region" description="Basic and acidic residues" evidence="1">
    <location>
        <begin position="284"/>
        <end position="295"/>
    </location>
</feature>
<evidence type="ECO:0000256" key="1">
    <source>
        <dbReference type="SAM" id="MobiDB-lite"/>
    </source>
</evidence>
<dbReference type="InterPro" id="IPR029058">
    <property type="entry name" value="AB_hydrolase_fold"/>
</dbReference>
<evidence type="ECO:0000259" key="2">
    <source>
        <dbReference type="Pfam" id="PF12740"/>
    </source>
</evidence>
<dbReference type="Pfam" id="PF12740">
    <property type="entry name" value="PETase"/>
    <property type="match status" value="1"/>
</dbReference>
<keyword evidence="3" id="KW-0407">Ion channel</keyword>
<keyword evidence="3" id="KW-0406">Ion transport</keyword>
<accession>A0ABT6M4F5</accession>
<dbReference type="PANTHER" id="PTHR33428:SF14">
    <property type="entry name" value="CARBOXYLESTERASE TYPE B DOMAIN-CONTAINING PROTEIN"/>
    <property type="match status" value="1"/>
</dbReference>
<sequence>MRSELGLLSDNVTTVAQTPKSLVSKLSKRGPHRVLRGDLALAGQPGVVYTPAEGFNLPAVAFAHDWLAGAANYAATFEHLASWGIVVAAPSTERGPVPSHLGLAADLGTSLDICTGVRLGPGRISVHPERVAFAGHGMGAGVAVLAAAQQGRAKAVAALFPAPTAPSAVTAAAKVEVPGLILAGATDVESLSSDAVALDDAWKGESLLRVVDKGSSTGLVEGRRLLGFLGVGGAERRTQHVTRALLTGFLLRHLTDDKMYAAFSDPDAHLPGTHPVTREDEEGGEHTADPKDAAAHHAGAQISQLLSR</sequence>
<dbReference type="InterPro" id="IPR041127">
    <property type="entry name" value="PET_hydrolase/cutinase-like"/>
</dbReference>
<dbReference type="Gene3D" id="3.40.50.1820">
    <property type="entry name" value="alpha/beta hydrolase"/>
    <property type="match status" value="1"/>
</dbReference>
<evidence type="ECO:0000313" key="3">
    <source>
        <dbReference type="EMBL" id="MDH6279196.1"/>
    </source>
</evidence>
<feature type="region of interest" description="Disordered" evidence="1">
    <location>
        <begin position="264"/>
        <end position="308"/>
    </location>
</feature>
<keyword evidence="3" id="KW-0813">Transport</keyword>
<protein>
    <submittedName>
        <fullName evidence="3">Voltage-gated potassium channel Kch</fullName>
    </submittedName>
</protein>
<name>A0ABT6M4F5_9NOCA</name>
<dbReference type="PANTHER" id="PTHR33428">
    <property type="entry name" value="CHLOROPHYLLASE-2, CHLOROPLASTIC"/>
    <property type="match status" value="1"/>
</dbReference>
<gene>
    <name evidence="3" type="ORF">M2280_000401</name>
</gene>
<dbReference type="SUPFAM" id="SSF53474">
    <property type="entry name" value="alpha/beta-Hydrolases"/>
    <property type="match status" value="1"/>
</dbReference>
<proteinExistence type="predicted"/>
<organism evidence="3 4">
    <name type="scientific">Prescottella agglutinans</name>
    <dbReference type="NCBI Taxonomy" id="1644129"/>
    <lineage>
        <taxon>Bacteria</taxon>
        <taxon>Bacillati</taxon>
        <taxon>Actinomycetota</taxon>
        <taxon>Actinomycetes</taxon>
        <taxon>Mycobacteriales</taxon>
        <taxon>Nocardiaceae</taxon>
        <taxon>Prescottella</taxon>
    </lineage>
</organism>